<name>A0A2C9VZV8_MANES</name>
<dbReference type="PANTHER" id="PTHR33710">
    <property type="entry name" value="BNAC02G09200D PROTEIN"/>
    <property type="match status" value="1"/>
</dbReference>
<sequence>MSTRLDRCLCLEGWRLAFPLAKVCHPPKLNSYHIPLILYCRGAGRITASPFRFQVACLAHQKFSSIIKDGWKSDFSLLDNLKQTQHTLSHWNRMEFGNIFQNKRRLIRKIEGVQKCLAIRRSRNLIKLEYKLKCQLEEVLKQEELHWSQCSKEEWIVSEARKTSFYHLAAMIRSKKERVVKLKNSYADWVDDEGSLKNMAREYFQALYTSDSVADCSAIPCSHGLVLSSKQRLRLDRQYMKDEVEDGSDIFAAASIRKLCPFFVYYLYFTCNLSMAW</sequence>
<dbReference type="AlphaFoldDB" id="A0A2C9VZV8"/>
<accession>A0A2C9VZV8</accession>
<dbReference type="EMBL" id="CM004390">
    <property type="protein sequence ID" value="OAY52099.1"/>
    <property type="molecule type" value="Genomic_DNA"/>
</dbReference>
<organism evidence="1">
    <name type="scientific">Manihot esculenta</name>
    <name type="common">Cassava</name>
    <name type="synonym">Jatropha manihot</name>
    <dbReference type="NCBI Taxonomy" id="3983"/>
    <lineage>
        <taxon>Eukaryota</taxon>
        <taxon>Viridiplantae</taxon>
        <taxon>Streptophyta</taxon>
        <taxon>Embryophyta</taxon>
        <taxon>Tracheophyta</taxon>
        <taxon>Spermatophyta</taxon>
        <taxon>Magnoliopsida</taxon>
        <taxon>eudicotyledons</taxon>
        <taxon>Gunneridae</taxon>
        <taxon>Pentapetalae</taxon>
        <taxon>rosids</taxon>
        <taxon>fabids</taxon>
        <taxon>Malpighiales</taxon>
        <taxon>Euphorbiaceae</taxon>
        <taxon>Crotonoideae</taxon>
        <taxon>Manihoteae</taxon>
        <taxon>Manihot</taxon>
    </lineage>
</organism>
<proteinExistence type="predicted"/>
<dbReference type="PANTHER" id="PTHR33710:SF79">
    <property type="entry name" value="OS06G0205337 PROTEIN"/>
    <property type="match status" value="1"/>
</dbReference>
<protein>
    <submittedName>
        <fullName evidence="1">Uncharacterized protein</fullName>
    </submittedName>
</protein>
<reference evidence="1" key="1">
    <citation type="submission" date="2016-02" db="EMBL/GenBank/DDBJ databases">
        <title>WGS assembly of Manihot esculenta.</title>
        <authorList>
            <person name="Bredeson J.V."/>
            <person name="Prochnik S.E."/>
            <person name="Lyons J.B."/>
            <person name="Schmutz J."/>
            <person name="Grimwood J."/>
            <person name="Vrebalov J."/>
            <person name="Bart R.S."/>
            <person name="Amuge T."/>
            <person name="Ferguson M.E."/>
            <person name="Green R."/>
            <person name="Putnam N."/>
            <person name="Stites J."/>
            <person name="Rounsley S."/>
            <person name="Rokhsar D.S."/>
        </authorList>
    </citation>
    <scope>NUCLEOTIDE SEQUENCE [LARGE SCALE GENOMIC DNA]</scope>
    <source>
        <tissue evidence="1">Leaf</tissue>
    </source>
</reference>
<gene>
    <name evidence="1" type="ORF">MANES_04G057500</name>
</gene>
<evidence type="ECO:0000313" key="1">
    <source>
        <dbReference type="EMBL" id="OAY52099.1"/>
    </source>
</evidence>